<comment type="caution">
    <text evidence="3">The sequence shown here is derived from an EMBL/GenBank/DDBJ whole genome shotgun (WGS) entry which is preliminary data.</text>
</comment>
<reference evidence="3" key="1">
    <citation type="submission" date="2016-01" db="EMBL/GenBank/DDBJ databases">
        <authorList>
            <person name="Regsiter A."/>
            <person name="william w."/>
        </authorList>
    </citation>
    <scope>NUCLEOTIDE SEQUENCE</scope>
    <source>
        <strain evidence="3">NCPPB 1641</strain>
    </source>
</reference>
<feature type="domain" description="Anti-bacteriophage protein A/HamA C-terminal" evidence="2">
    <location>
        <begin position="38"/>
        <end position="322"/>
    </location>
</feature>
<organism evidence="3 4">
    <name type="scientific">Agrobacterium deltaense NCPPB 1641</name>
    <dbReference type="NCBI Taxonomy" id="1183425"/>
    <lineage>
        <taxon>Bacteria</taxon>
        <taxon>Pseudomonadati</taxon>
        <taxon>Pseudomonadota</taxon>
        <taxon>Alphaproteobacteria</taxon>
        <taxon>Hyphomicrobiales</taxon>
        <taxon>Rhizobiaceae</taxon>
        <taxon>Rhizobium/Agrobacterium group</taxon>
        <taxon>Agrobacterium</taxon>
    </lineage>
</organism>
<dbReference type="AlphaFoldDB" id="A0A1S7TYN4"/>
<dbReference type="InterPro" id="IPR014976">
    <property type="entry name" value="AbpA_HamA_C"/>
</dbReference>
<proteinExistence type="predicted"/>
<name>A0A1S7TYN4_9HYPH</name>
<evidence type="ECO:0000256" key="1">
    <source>
        <dbReference type="SAM" id="MobiDB-lite"/>
    </source>
</evidence>
<evidence type="ECO:0000313" key="3">
    <source>
        <dbReference type="EMBL" id="CVI59683.1"/>
    </source>
</evidence>
<evidence type="ECO:0000313" key="4">
    <source>
        <dbReference type="Proteomes" id="UP000192140"/>
    </source>
</evidence>
<accession>A0A1S7TYN4</accession>
<feature type="compositionally biased region" description="Acidic residues" evidence="1">
    <location>
        <begin position="331"/>
        <end position="346"/>
    </location>
</feature>
<dbReference type="Pfam" id="PF08878">
    <property type="entry name" value="HamA"/>
    <property type="match status" value="1"/>
</dbReference>
<gene>
    <name evidence="3" type="ORF">AGR7A_Lc120640</name>
</gene>
<keyword evidence="4" id="KW-1185">Reference proteome</keyword>
<sequence length="346" mass="38763">MEPFYVAHADNNLAAALETLLNPSDVDGYIRCAVEHIFDPNALPPTSLLHPRFNEDVPLVADLAAFLWRQCFFYALPRRKQKKLKESMDVDPSMSLEIWRVVKSAFMEYSTKNPSRSSEVGEVIAYVLVQHLLKAPQVAAKMALKTSPNMPVHGLDGIHATFDAGAMTVFFLEAKLSYAANAGAKAYAESASEFLSDRKQYLREYEIVSDLGNLDSLSGDAREAALGYFNIMEQRHLQPRERYVGVICYSEKKNYANKVPVGPGPLEKHEDHFAGLLRSDIERFRKAALKHLKANGADPAKCFVFFLAVPDVNQLRRDFYEAMGLPPPADIPDDEHAEIVEEEENA</sequence>
<dbReference type="EMBL" id="FCNP01000033">
    <property type="protein sequence ID" value="CVI59683.1"/>
    <property type="molecule type" value="Genomic_DNA"/>
</dbReference>
<protein>
    <recommendedName>
        <fullName evidence="2">Anti-bacteriophage protein A/HamA C-terminal domain-containing protein</fullName>
    </recommendedName>
</protein>
<dbReference type="Proteomes" id="UP000192140">
    <property type="component" value="Unassembled WGS sequence"/>
</dbReference>
<feature type="region of interest" description="Disordered" evidence="1">
    <location>
        <begin position="326"/>
        <end position="346"/>
    </location>
</feature>
<evidence type="ECO:0000259" key="2">
    <source>
        <dbReference type="Pfam" id="PF08878"/>
    </source>
</evidence>